<evidence type="ECO:0000313" key="2">
    <source>
        <dbReference type="EMBL" id="VFS47282.1"/>
    </source>
</evidence>
<dbReference type="EMBL" id="PDDX01000001">
    <property type="protein sequence ID" value="PHI29116.1"/>
    <property type="molecule type" value="Genomic_DNA"/>
</dbReference>
<protein>
    <submittedName>
        <fullName evidence="1">Cell division protein FtsH</fullName>
    </submittedName>
</protein>
<sequence length="100" mass="11380">MNRRQARQLKKALLLNKIAQQRSELAGNRRAFLEQTATFDNGCLVLMKYPKLTAAGAGLLAVYALRRPRKLLLWSRRALGIWSTLSFVRNNLSVNLNVNK</sequence>
<dbReference type="EMBL" id="CAADJA010000002">
    <property type="protein sequence ID" value="VFS47282.1"/>
    <property type="molecule type" value="Genomic_DNA"/>
</dbReference>
<dbReference type="Pfam" id="PF13997">
    <property type="entry name" value="YqjK"/>
    <property type="match status" value="1"/>
</dbReference>
<reference evidence="3" key="1">
    <citation type="submission" date="2017-09" db="EMBL/GenBank/DDBJ databases">
        <title>FDA dAtabase for Regulatory Grade micrObial Sequences (FDA-ARGOS): Supporting development and validation of Infectious Disease Dx tests.</title>
        <authorList>
            <person name="Minogue T."/>
            <person name="Wolcott M."/>
            <person name="Wasieloski L."/>
            <person name="Aguilar W."/>
            <person name="Moore D."/>
            <person name="Tallon L."/>
            <person name="Sadzewicz L."/>
            <person name="Ott S."/>
            <person name="Zhao X."/>
            <person name="Nagaraj S."/>
            <person name="Vavikolanu K."/>
            <person name="Aluvathingal J."/>
            <person name="Nadendla S."/>
            <person name="Sichtig H."/>
        </authorList>
    </citation>
    <scope>NUCLEOTIDE SEQUENCE [LARGE SCALE GENOMIC DNA]</scope>
    <source>
        <strain evidence="3">FDAARGOS_387</strain>
    </source>
</reference>
<dbReference type="Proteomes" id="UP000373449">
    <property type="component" value="Unassembled WGS sequence"/>
</dbReference>
<dbReference type="AlphaFoldDB" id="A0A2C6DD50"/>
<keyword evidence="1" id="KW-0131">Cell cycle</keyword>
<organism evidence="1 3">
    <name type="scientific">Budvicia aquatica</name>
    <dbReference type="NCBI Taxonomy" id="82979"/>
    <lineage>
        <taxon>Bacteria</taxon>
        <taxon>Pseudomonadati</taxon>
        <taxon>Pseudomonadota</taxon>
        <taxon>Gammaproteobacteria</taxon>
        <taxon>Enterobacterales</taxon>
        <taxon>Budviciaceae</taxon>
        <taxon>Budvicia</taxon>
    </lineage>
</organism>
<proteinExistence type="predicted"/>
<dbReference type="OrthoDB" id="6504948at2"/>
<dbReference type="Proteomes" id="UP000224974">
    <property type="component" value="Unassembled WGS sequence"/>
</dbReference>
<accession>A0A2C6DD50</accession>
<reference evidence="1" key="2">
    <citation type="submission" date="2017-09" db="EMBL/GenBank/DDBJ databases">
        <title>FDA dAtabase for Regulatory Grade micrObial Sequences (FDA-ARGOS): Supporting development and validation of Infectious Disease Dx tests.</title>
        <authorList>
            <person name="Minogue T."/>
            <person name="Wolcott M."/>
            <person name="Wasieloski L."/>
            <person name="Aguilar W."/>
            <person name="Moore D."/>
            <person name="Tallon L.J."/>
            <person name="Sadzewicz L."/>
            <person name="Ott S."/>
            <person name="Zhao X."/>
            <person name="Nagaraj S."/>
            <person name="Vavikolanu K."/>
            <person name="Aluvathingal J."/>
            <person name="Nadendla S."/>
            <person name="Sichtig H."/>
        </authorList>
    </citation>
    <scope>NUCLEOTIDE SEQUENCE</scope>
    <source>
        <strain evidence="1">FDAARGOS_387</strain>
    </source>
</reference>
<dbReference type="STRING" id="1111728.GCA_000427805_00719"/>
<dbReference type="GO" id="GO:0051301">
    <property type="term" value="P:cell division"/>
    <property type="evidence" value="ECO:0007669"/>
    <property type="project" value="UniProtKB-KW"/>
</dbReference>
<gene>
    <name evidence="1" type="ORF">CRN84_07175</name>
    <name evidence="2" type="ORF">NCTC12282_02217</name>
</gene>
<evidence type="ECO:0000313" key="3">
    <source>
        <dbReference type="Proteomes" id="UP000224974"/>
    </source>
</evidence>
<dbReference type="RefSeq" id="WP_029096298.1">
    <property type="nucleotide sequence ID" value="NZ_CAADJA010000002.1"/>
</dbReference>
<evidence type="ECO:0000313" key="1">
    <source>
        <dbReference type="EMBL" id="PHI29116.1"/>
    </source>
</evidence>
<name>A0A2C6DD50_9GAMM</name>
<reference evidence="2 4" key="3">
    <citation type="submission" date="2019-03" db="EMBL/GenBank/DDBJ databases">
        <authorList>
            <consortium name="Pathogen Informatics"/>
        </authorList>
    </citation>
    <scope>NUCLEOTIDE SEQUENCE [LARGE SCALE GENOMIC DNA]</scope>
    <source>
        <strain evidence="2 4">NCTC12282</strain>
    </source>
</reference>
<keyword evidence="3" id="KW-1185">Reference proteome</keyword>
<dbReference type="InterPro" id="IPR025612">
    <property type="entry name" value="YqjK"/>
</dbReference>
<evidence type="ECO:0000313" key="4">
    <source>
        <dbReference type="Proteomes" id="UP000373449"/>
    </source>
</evidence>
<keyword evidence="1" id="KW-0132">Cell division</keyword>